<sequence length="365" mass="42207">MADFQHGKAAQRWWQPKSTQRWLQQARECGEVDYTQVAGLKIQGLRHTWQHFSQRSYEDDCHADFARFIHEGGGGLFWQGTFDALHSAMLREDASRWVWPIWPTELQDVHSEQVQQFCQQNEDDVYFWLWLQWLANWQFDECWQLSQQLKMPPGLYRDLAVGVAEGGARAWCDRELYYSQVSVGAPTDILGPAACRAARYGRASMATVYRFDVCQYGQPWCAAHRSRYVDVAPVVDTERRNCQFRRVRLLPVDDLLAILALESHRNQCMVIGEDLGTVPVEIVAKLRDSGIYSWKVFYFEQDDKERYCSPSDWPRQSMASATPHDLPTLRAFWTRRRPVAGRDTGRLPGPGHFACPLSAGPDKNR</sequence>
<dbReference type="EMBL" id="CP013970">
    <property type="protein sequence ID" value="AXF78006.1"/>
    <property type="molecule type" value="Genomic_DNA"/>
</dbReference>
<proteinExistence type="inferred from homology"/>
<dbReference type="InterPro" id="IPR003385">
    <property type="entry name" value="Glyco_hydro_77"/>
</dbReference>
<evidence type="ECO:0000256" key="4">
    <source>
        <dbReference type="ARBA" id="ARBA00020295"/>
    </source>
</evidence>
<keyword evidence="7" id="KW-0119">Carbohydrate metabolism</keyword>
<feature type="region of interest" description="Disordered" evidence="10">
    <location>
        <begin position="343"/>
        <end position="365"/>
    </location>
</feature>
<evidence type="ECO:0000256" key="7">
    <source>
        <dbReference type="ARBA" id="ARBA00023277"/>
    </source>
</evidence>
<dbReference type="InterPro" id="IPR017853">
    <property type="entry name" value="GH"/>
</dbReference>
<keyword evidence="6" id="KW-0808">Transferase</keyword>
<evidence type="ECO:0000256" key="2">
    <source>
        <dbReference type="ARBA" id="ARBA00005684"/>
    </source>
</evidence>
<dbReference type="AlphaFoldDB" id="A0A345CX39"/>
<comment type="similarity">
    <text evidence="2">Belongs to the disproportionating enzyme family.</text>
</comment>
<evidence type="ECO:0000313" key="11">
    <source>
        <dbReference type="EMBL" id="AXF78006.1"/>
    </source>
</evidence>
<dbReference type="PANTHER" id="PTHR32438:SF5">
    <property type="entry name" value="4-ALPHA-GLUCANOTRANSFERASE DPE1, CHLOROPLASTIC_AMYLOPLASTIC"/>
    <property type="match status" value="1"/>
</dbReference>
<dbReference type="GO" id="GO:0005975">
    <property type="term" value="P:carbohydrate metabolic process"/>
    <property type="evidence" value="ECO:0007669"/>
    <property type="project" value="InterPro"/>
</dbReference>
<evidence type="ECO:0000256" key="10">
    <source>
        <dbReference type="SAM" id="MobiDB-lite"/>
    </source>
</evidence>
<dbReference type="Proteomes" id="UP000264980">
    <property type="component" value="Chromosome"/>
</dbReference>
<gene>
    <name evidence="11" type="ORF">AV903_21610</name>
</gene>
<keyword evidence="5" id="KW-0328">Glycosyltransferase</keyword>
<comment type="catalytic activity">
    <reaction evidence="1">
        <text>Transfers a segment of a (1-&gt;4)-alpha-D-glucan to a new position in an acceptor, which may be glucose or a (1-&gt;4)-alpha-D-glucan.</text>
        <dbReference type="EC" id="2.4.1.25"/>
    </reaction>
</comment>
<reference evidence="11 12" key="1">
    <citation type="submission" date="2016-01" db="EMBL/GenBank/DDBJ databases">
        <authorList>
            <person name="Oliw E.H."/>
        </authorList>
    </citation>
    <scope>NUCLEOTIDE SEQUENCE [LARGE SCALE GENOMIC DNA]</scope>
    <source>
        <strain evidence="11 12">MDcuke</strain>
    </source>
</reference>
<evidence type="ECO:0000256" key="8">
    <source>
        <dbReference type="ARBA" id="ARBA00031423"/>
    </source>
</evidence>
<evidence type="ECO:0000313" key="12">
    <source>
        <dbReference type="Proteomes" id="UP000264980"/>
    </source>
</evidence>
<organism evidence="11 12">
    <name type="scientific">Erwinia tracheiphila</name>
    <dbReference type="NCBI Taxonomy" id="65700"/>
    <lineage>
        <taxon>Bacteria</taxon>
        <taxon>Pseudomonadati</taxon>
        <taxon>Pseudomonadota</taxon>
        <taxon>Gammaproteobacteria</taxon>
        <taxon>Enterobacterales</taxon>
        <taxon>Erwiniaceae</taxon>
        <taxon>Erwinia</taxon>
    </lineage>
</organism>
<dbReference type="SUPFAM" id="SSF51445">
    <property type="entry name" value="(Trans)glycosidases"/>
    <property type="match status" value="1"/>
</dbReference>
<evidence type="ECO:0000256" key="9">
    <source>
        <dbReference type="ARBA" id="ARBA00031501"/>
    </source>
</evidence>
<evidence type="ECO:0000256" key="6">
    <source>
        <dbReference type="ARBA" id="ARBA00022679"/>
    </source>
</evidence>
<evidence type="ECO:0000256" key="1">
    <source>
        <dbReference type="ARBA" id="ARBA00000439"/>
    </source>
</evidence>
<protein>
    <recommendedName>
        <fullName evidence="4">4-alpha-glucanotransferase</fullName>
        <ecNumber evidence="3">2.4.1.25</ecNumber>
    </recommendedName>
    <alternativeName>
        <fullName evidence="8">Amylomaltase</fullName>
    </alternativeName>
    <alternativeName>
        <fullName evidence="9">Disproportionating enzyme</fullName>
    </alternativeName>
</protein>
<name>A0A345CX39_9GAMM</name>
<dbReference type="PANTHER" id="PTHR32438">
    <property type="entry name" value="4-ALPHA-GLUCANOTRANSFERASE DPE1, CHLOROPLASTIC/AMYLOPLASTIC"/>
    <property type="match status" value="1"/>
</dbReference>
<dbReference type="Gene3D" id="3.20.20.80">
    <property type="entry name" value="Glycosidases"/>
    <property type="match status" value="2"/>
</dbReference>
<dbReference type="EC" id="2.4.1.25" evidence="3"/>
<dbReference type="GO" id="GO:0004134">
    <property type="term" value="F:4-alpha-glucanotransferase activity"/>
    <property type="evidence" value="ECO:0007669"/>
    <property type="project" value="UniProtKB-EC"/>
</dbReference>
<dbReference type="Pfam" id="PF02446">
    <property type="entry name" value="Glyco_hydro_77"/>
    <property type="match status" value="2"/>
</dbReference>
<evidence type="ECO:0000256" key="5">
    <source>
        <dbReference type="ARBA" id="ARBA00022676"/>
    </source>
</evidence>
<accession>A0A345CX39</accession>
<evidence type="ECO:0000256" key="3">
    <source>
        <dbReference type="ARBA" id="ARBA00012560"/>
    </source>
</evidence>